<dbReference type="Gene3D" id="3.90.79.10">
    <property type="entry name" value="Nucleoside Triphosphate Pyrophosphohydrolase"/>
    <property type="match status" value="1"/>
</dbReference>
<dbReference type="GO" id="GO:0006167">
    <property type="term" value="P:AMP biosynthetic process"/>
    <property type="evidence" value="ECO:0007669"/>
    <property type="project" value="TreeGrafter"/>
</dbReference>
<proteinExistence type="inferred from homology"/>
<dbReference type="InterPro" id="IPR051325">
    <property type="entry name" value="Nudix_hydrolase_domain"/>
</dbReference>
<evidence type="ECO:0000313" key="4">
    <source>
        <dbReference type="EMBL" id="KAL0491899.1"/>
    </source>
</evidence>
<dbReference type="PANTHER" id="PTHR21340:SF0">
    <property type="entry name" value="BIS(5'-NUCLEOSYL)-TETRAPHOSPHATASE [ASYMMETRICAL]"/>
    <property type="match status" value="1"/>
</dbReference>
<evidence type="ECO:0000313" key="5">
    <source>
        <dbReference type="Proteomes" id="UP001431209"/>
    </source>
</evidence>
<dbReference type="SUPFAM" id="SSF55811">
    <property type="entry name" value="Nudix"/>
    <property type="match status" value="1"/>
</dbReference>
<dbReference type="InterPro" id="IPR020084">
    <property type="entry name" value="NUDIX_hydrolase_CS"/>
</dbReference>
<dbReference type="EMBL" id="JAOPGA020001884">
    <property type="protein sequence ID" value="KAL0491899.1"/>
    <property type="molecule type" value="Genomic_DNA"/>
</dbReference>
<organism evidence="4 5">
    <name type="scientific">Acrasis kona</name>
    <dbReference type="NCBI Taxonomy" id="1008807"/>
    <lineage>
        <taxon>Eukaryota</taxon>
        <taxon>Discoba</taxon>
        <taxon>Heterolobosea</taxon>
        <taxon>Tetramitia</taxon>
        <taxon>Eutetramitia</taxon>
        <taxon>Acrasidae</taxon>
        <taxon>Acrasis</taxon>
    </lineage>
</organism>
<dbReference type="InterPro" id="IPR000086">
    <property type="entry name" value="NUDIX_hydrolase_dom"/>
</dbReference>
<dbReference type="GO" id="GO:0004081">
    <property type="term" value="F:bis(5'-nucleosyl)-tetraphosphatase (asymmetrical) activity"/>
    <property type="evidence" value="ECO:0007669"/>
    <property type="project" value="TreeGrafter"/>
</dbReference>
<accession>A0AAW2ZRT8</accession>
<comment type="similarity">
    <text evidence="2">Belongs to the Nudix hydrolase family.</text>
</comment>
<protein>
    <submittedName>
        <fullName evidence="4">8-oxo-dGDP phosphatase</fullName>
    </submittedName>
</protein>
<dbReference type="Pfam" id="PF00293">
    <property type="entry name" value="NUDIX"/>
    <property type="match status" value="1"/>
</dbReference>
<dbReference type="PROSITE" id="PS51462">
    <property type="entry name" value="NUDIX"/>
    <property type="match status" value="1"/>
</dbReference>
<dbReference type="GO" id="GO:0006754">
    <property type="term" value="P:ATP biosynthetic process"/>
    <property type="evidence" value="ECO:0007669"/>
    <property type="project" value="TreeGrafter"/>
</dbReference>
<evidence type="ECO:0000256" key="1">
    <source>
        <dbReference type="ARBA" id="ARBA00022801"/>
    </source>
</evidence>
<dbReference type="Pfam" id="PF05605">
    <property type="entry name" value="zf-Di19"/>
    <property type="match status" value="1"/>
</dbReference>
<dbReference type="CDD" id="cd02883">
    <property type="entry name" value="NUDIX_Hydrolase"/>
    <property type="match status" value="1"/>
</dbReference>
<name>A0AAW2ZRT8_9EUKA</name>
<sequence length="236" mass="27202">MKKYTCPFDNQCSSEGYTERELYDHCPRAHGRTNACLVCPICAHEKNEHYERGSAPYGFFSHLLNKHAPPNVIEEMRLRGKHSQMPTYSFALVVCRHPITKKYLLVEEGSDVGWWLPGGRVDPGEHFVEAAVRETLEEGGIDVELRGVLKVEYRAYDKGGARQRIIFYAEPKDINQKPKDFSDYESNGAEWVGFNEMIQDLDSKKKRLRADEPLIWFRYVEEGGTIHPMDLIGYRA</sequence>
<dbReference type="PROSITE" id="PS00893">
    <property type="entry name" value="NUDIX_BOX"/>
    <property type="match status" value="1"/>
</dbReference>
<dbReference type="PRINTS" id="PR00502">
    <property type="entry name" value="NUDIXFAMILY"/>
</dbReference>
<dbReference type="PANTHER" id="PTHR21340">
    <property type="entry name" value="DIADENOSINE 5,5-P1,P4-TETRAPHOSPHATE PYROPHOSPHOHYDROLASE MUTT"/>
    <property type="match status" value="1"/>
</dbReference>
<comment type="caution">
    <text evidence="4">The sequence shown here is derived from an EMBL/GenBank/DDBJ whole genome shotgun (WGS) entry which is preliminary data.</text>
</comment>
<evidence type="ECO:0000256" key="2">
    <source>
        <dbReference type="RuleBase" id="RU003476"/>
    </source>
</evidence>
<dbReference type="InterPro" id="IPR020476">
    <property type="entry name" value="Nudix_hydrolase"/>
</dbReference>
<dbReference type="Proteomes" id="UP001431209">
    <property type="component" value="Unassembled WGS sequence"/>
</dbReference>
<keyword evidence="5" id="KW-1185">Reference proteome</keyword>
<keyword evidence="1 2" id="KW-0378">Hydrolase</keyword>
<dbReference type="AlphaFoldDB" id="A0AAW2ZRT8"/>
<evidence type="ECO:0000259" key="3">
    <source>
        <dbReference type="PROSITE" id="PS51462"/>
    </source>
</evidence>
<dbReference type="InterPro" id="IPR008598">
    <property type="entry name" value="Di19_Zn-bd"/>
</dbReference>
<reference evidence="4 5" key="1">
    <citation type="submission" date="2024-03" db="EMBL/GenBank/DDBJ databases">
        <title>The Acrasis kona genome and developmental transcriptomes reveal deep origins of eukaryotic multicellular pathways.</title>
        <authorList>
            <person name="Sheikh S."/>
            <person name="Fu C.-J."/>
            <person name="Brown M.W."/>
            <person name="Baldauf S.L."/>
        </authorList>
    </citation>
    <scope>NUCLEOTIDE SEQUENCE [LARGE SCALE GENOMIC DNA]</scope>
    <source>
        <strain evidence="4 5">ATCC MYA-3509</strain>
    </source>
</reference>
<feature type="domain" description="Nudix hydrolase" evidence="3">
    <location>
        <begin position="85"/>
        <end position="214"/>
    </location>
</feature>
<gene>
    <name evidence="4" type="ORF">AKO1_010051</name>
</gene>
<dbReference type="InterPro" id="IPR015797">
    <property type="entry name" value="NUDIX_hydrolase-like_dom_sf"/>
</dbReference>